<dbReference type="Pfam" id="PF01425">
    <property type="entry name" value="Amidase"/>
    <property type="match status" value="1"/>
</dbReference>
<feature type="active site" description="Charge relay system" evidence="5">
    <location>
        <position position="211"/>
    </location>
</feature>
<evidence type="ECO:0000256" key="7">
    <source>
        <dbReference type="SAM" id="MobiDB-lite"/>
    </source>
</evidence>
<dbReference type="Proteomes" id="UP000190312">
    <property type="component" value="Unassembled WGS sequence"/>
</dbReference>
<evidence type="ECO:0000256" key="4">
    <source>
        <dbReference type="ARBA" id="ARBA00022801"/>
    </source>
</evidence>
<reference evidence="9 10" key="1">
    <citation type="submission" date="2016-10" db="EMBL/GenBank/DDBJ databases">
        <title>Genome sequencing of Aspergillus oryzae BCC7051.</title>
        <authorList>
            <person name="Thammarongtham C."/>
            <person name="Vorapreeda T."/>
            <person name="Nookaew I."/>
            <person name="Srisuk T."/>
            <person name="Land M."/>
            <person name="Jeennor S."/>
            <person name="Laoteng K."/>
        </authorList>
    </citation>
    <scope>NUCLEOTIDE SEQUENCE [LARGE SCALE GENOMIC DNA]</scope>
    <source>
        <strain evidence="9 10">BCC7051</strain>
    </source>
</reference>
<dbReference type="EC" id="3.5.1.4" evidence="3"/>
<evidence type="ECO:0000256" key="3">
    <source>
        <dbReference type="ARBA" id="ARBA00012922"/>
    </source>
</evidence>
<dbReference type="EMBL" id="MKZY01000005">
    <property type="protein sequence ID" value="OOO08603.1"/>
    <property type="molecule type" value="Genomic_DNA"/>
</dbReference>
<dbReference type="InterPro" id="IPR023631">
    <property type="entry name" value="Amidase_dom"/>
</dbReference>
<name>A0A1S9DHQ0_ASPOZ</name>
<dbReference type="PROSITE" id="PS00571">
    <property type="entry name" value="AMIDASES"/>
    <property type="match status" value="1"/>
</dbReference>
<evidence type="ECO:0000256" key="2">
    <source>
        <dbReference type="ARBA" id="ARBA00009199"/>
    </source>
</evidence>
<feature type="active site" description="Charge relay system" evidence="5">
    <location>
        <position position="136"/>
    </location>
</feature>
<dbReference type="InterPro" id="IPR036928">
    <property type="entry name" value="AS_sf"/>
</dbReference>
<evidence type="ECO:0000259" key="8">
    <source>
        <dbReference type="Pfam" id="PF01425"/>
    </source>
</evidence>
<evidence type="ECO:0000256" key="6">
    <source>
        <dbReference type="PIRSR" id="PIRSR001221-2"/>
    </source>
</evidence>
<dbReference type="InterPro" id="IPR020556">
    <property type="entry name" value="Amidase_CS"/>
</dbReference>
<feature type="region of interest" description="Disordered" evidence="7">
    <location>
        <begin position="1"/>
        <end position="39"/>
    </location>
</feature>
<dbReference type="eggNOG" id="KOG1212">
    <property type="taxonomic scope" value="Eukaryota"/>
</dbReference>
<proteinExistence type="inferred from homology"/>
<dbReference type="OrthoDB" id="6428749at2759"/>
<protein>
    <recommendedName>
        <fullName evidence="3">amidase</fullName>
        <ecNumber evidence="3">3.5.1.4</ecNumber>
    </recommendedName>
</protein>
<dbReference type="SUPFAM" id="SSF75304">
    <property type="entry name" value="Amidase signature (AS) enzymes"/>
    <property type="match status" value="1"/>
</dbReference>
<sequence>MSSVEPPLWEQRAAQKRASRDAEIRKWQPGPVPDLKPDDTYVKDVPLRCGLLTEEQLRITESTPSQLLSNLSSSHWSAEAVLRAFIARVTIAHYLTNPLSEIFFERAVARARNLDEFLKTTGRTVGPLHGLPISLKDVMNVAGQETTLGFVATVGQIPDYEDRLVTKLHEAGAVFYCKTNVPQTLMSGECVNFVFGRTSTPYNTGLTAGGSSGGEGSLIALGGSPLGIGSDIAGSIRTPANFNGIYGLCPSPNRFPEHSAENSDGNMIIQGVAGPMSRSVDGLEVYTRTLLGLRPWEWDFSSARIPWREAEYQEGLGKTHPLCYAFMPHDSVVLPNPPILRGMREMKEALIRAGHQVIDIDPWDGRELMKAAFPIFFATGGEEVRKILSVLDEPLIAEITPLEAMTTLSVAQYKSAAVKIKLLRQKYIDIWQATASKTATGLPVDAIILPSGGTVAPPHGKMEYFTYEAISNVLEWTCATVPVTQVDPVLDAKPQSPFEPMSDYDQRNWDTYAPETYKDGPVCLQVMGRRFEEEKVLGLLRTIDKALGRDEFYMS</sequence>
<feature type="active site" description="Acyl-ester intermediate" evidence="5">
    <location>
        <position position="235"/>
    </location>
</feature>
<keyword evidence="4" id="KW-0378">Hydrolase</keyword>
<gene>
    <name evidence="9" type="ORF">OAory_01098990</name>
</gene>
<dbReference type="VEuPathDB" id="FungiDB:AO090020000373"/>
<evidence type="ECO:0000256" key="1">
    <source>
        <dbReference type="ARBA" id="ARBA00001311"/>
    </source>
</evidence>
<feature type="binding site" evidence="6">
    <location>
        <position position="185"/>
    </location>
    <ligand>
        <name>substrate</name>
    </ligand>
</feature>
<comment type="similarity">
    <text evidence="2">Belongs to the amidase family.</text>
</comment>
<comment type="caution">
    <text evidence="9">The sequence shown here is derived from an EMBL/GenBank/DDBJ whole genome shotgun (WGS) entry which is preliminary data.</text>
</comment>
<accession>A0A1S9DHQ0</accession>
<dbReference type="GO" id="GO:0004040">
    <property type="term" value="F:amidase activity"/>
    <property type="evidence" value="ECO:0007669"/>
    <property type="project" value="UniProtKB-EC"/>
</dbReference>
<dbReference type="PANTHER" id="PTHR46072:SF2">
    <property type="entry name" value="AMIDASE (EUROFUNG)"/>
    <property type="match status" value="1"/>
</dbReference>
<organism evidence="9 10">
    <name type="scientific">Aspergillus oryzae</name>
    <name type="common">Yellow koji mold</name>
    <dbReference type="NCBI Taxonomy" id="5062"/>
    <lineage>
        <taxon>Eukaryota</taxon>
        <taxon>Fungi</taxon>
        <taxon>Dikarya</taxon>
        <taxon>Ascomycota</taxon>
        <taxon>Pezizomycotina</taxon>
        <taxon>Eurotiomycetes</taxon>
        <taxon>Eurotiomycetidae</taxon>
        <taxon>Eurotiales</taxon>
        <taxon>Aspergillaceae</taxon>
        <taxon>Aspergillus</taxon>
        <taxon>Aspergillus subgen. Circumdati</taxon>
    </lineage>
</organism>
<evidence type="ECO:0000313" key="9">
    <source>
        <dbReference type="EMBL" id="OOO08603.1"/>
    </source>
</evidence>
<evidence type="ECO:0000256" key="5">
    <source>
        <dbReference type="PIRSR" id="PIRSR001221-1"/>
    </source>
</evidence>
<feature type="domain" description="Amidase" evidence="8">
    <location>
        <begin position="81"/>
        <end position="537"/>
    </location>
</feature>
<feature type="binding site" evidence="6">
    <location>
        <position position="211"/>
    </location>
    <ligand>
        <name>substrate</name>
    </ligand>
</feature>
<feature type="binding site" evidence="6">
    <location>
        <begin position="232"/>
        <end position="235"/>
    </location>
    <ligand>
        <name>substrate</name>
    </ligand>
</feature>
<dbReference type="PANTHER" id="PTHR46072">
    <property type="entry name" value="AMIDASE-RELATED-RELATED"/>
    <property type="match status" value="1"/>
</dbReference>
<evidence type="ECO:0000313" key="10">
    <source>
        <dbReference type="Proteomes" id="UP000190312"/>
    </source>
</evidence>
<dbReference type="Gene3D" id="3.90.1300.10">
    <property type="entry name" value="Amidase signature (AS) domain"/>
    <property type="match status" value="1"/>
</dbReference>
<dbReference type="PIRSF" id="PIRSF001221">
    <property type="entry name" value="Amidase_fungi"/>
    <property type="match status" value="1"/>
</dbReference>
<comment type="catalytic activity">
    <reaction evidence="1">
        <text>a monocarboxylic acid amide + H2O = a monocarboxylate + NH4(+)</text>
        <dbReference type="Rhea" id="RHEA:12020"/>
        <dbReference type="ChEBI" id="CHEBI:15377"/>
        <dbReference type="ChEBI" id="CHEBI:28938"/>
        <dbReference type="ChEBI" id="CHEBI:35757"/>
        <dbReference type="ChEBI" id="CHEBI:83628"/>
        <dbReference type="EC" id="3.5.1.4"/>
    </reaction>
</comment>
<dbReference type="AlphaFoldDB" id="A0A1S9DHQ0"/>